<feature type="transmembrane region" description="Helical" evidence="6">
    <location>
        <begin position="243"/>
        <end position="262"/>
    </location>
</feature>
<feature type="transmembrane region" description="Helical" evidence="6">
    <location>
        <begin position="366"/>
        <end position="384"/>
    </location>
</feature>
<protein>
    <submittedName>
        <fullName evidence="7">Putative allantoin permease</fullName>
    </submittedName>
</protein>
<feature type="transmembrane region" description="Helical" evidence="6">
    <location>
        <begin position="83"/>
        <end position="104"/>
    </location>
</feature>
<evidence type="ECO:0000256" key="6">
    <source>
        <dbReference type="SAM" id="Phobius"/>
    </source>
</evidence>
<organism evidence="7 8">
    <name type="scientific">Arthrobacter globiformis (strain ATCC 8010 / DSM 20124 / JCM 1332 / NBRC 12137 / NCIMB 8907 / NRRL B-2979 / 168)</name>
    <dbReference type="NCBI Taxonomy" id="1077972"/>
    <lineage>
        <taxon>Bacteria</taxon>
        <taxon>Bacillati</taxon>
        <taxon>Actinomycetota</taxon>
        <taxon>Actinomycetes</taxon>
        <taxon>Micrococcales</taxon>
        <taxon>Micrococcaceae</taxon>
        <taxon>Arthrobacter</taxon>
    </lineage>
</organism>
<keyword evidence="5 6" id="KW-0472">Membrane</keyword>
<feature type="transmembrane region" description="Helical" evidence="6">
    <location>
        <begin position="468"/>
        <end position="484"/>
    </location>
</feature>
<keyword evidence="3 6" id="KW-0812">Transmembrane</keyword>
<feature type="transmembrane region" description="Helical" evidence="6">
    <location>
        <begin position="324"/>
        <end position="345"/>
    </location>
</feature>
<evidence type="ECO:0000256" key="1">
    <source>
        <dbReference type="ARBA" id="ARBA00004141"/>
    </source>
</evidence>
<evidence type="ECO:0000313" key="7">
    <source>
        <dbReference type="EMBL" id="GAB14937.1"/>
    </source>
</evidence>
<accession>H0QQ36</accession>
<dbReference type="AlphaFoldDB" id="H0QQ36"/>
<feature type="transmembrane region" description="Helical" evidence="6">
    <location>
        <begin position="205"/>
        <end position="223"/>
    </location>
</feature>
<evidence type="ECO:0000256" key="2">
    <source>
        <dbReference type="ARBA" id="ARBA00008974"/>
    </source>
</evidence>
<comment type="similarity">
    <text evidence="2">Belongs to the purine-cytosine permease (2.A.39) family.</text>
</comment>
<gene>
    <name evidence="7" type="ORF">ARGLB_080_00010</name>
</gene>
<feature type="transmembrane region" description="Helical" evidence="6">
    <location>
        <begin position="176"/>
        <end position="193"/>
    </location>
</feature>
<evidence type="ECO:0000256" key="5">
    <source>
        <dbReference type="ARBA" id="ARBA00023136"/>
    </source>
</evidence>
<dbReference type="InterPro" id="IPR001248">
    <property type="entry name" value="Pur-cyt_permease"/>
</dbReference>
<dbReference type="Proteomes" id="UP000003828">
    <property type="component" value="Unassembled WGS sequence"/>
</dbReference>
<evidence type="ECO:0000313" key="8">
    <source>
        <dbReference type="Proteomes" id="UP000003828"/>
    </source>
</evidence>
<evidence type="ECO:0000256" key="3">
    <source>
        <dbReference type="ARBA" id="ARBA00022692"/>
    </source>
</evidence>
<feature type="transmembrane region" description="Helical" evidence="6">
    <location>
        <begin position="444"/>
        <end position="462"/>
    </location>
</feature>
<dbReference type="InterPro" id="IPR045225">
    <property type="entry name" value="Uracil/uridine/allantoin_perm"/>
</dbReference>
<keyword evidence="4 6" id="KW-1133">Transmembrane helix</keyword>
<dbReference type="PANTHER" id="PTHR30618:SF6">
    <property type="entry name" value="NCS1 FAMILY NUCLEOBASE:CATION SYMPORTER-1"/>
    <property type="match status" value="1"/>
</dbReference>
<dbReference type="GO" id="GO:0015205">
    <property type="term" value="F:nucleobase transmembrane transporter activity"/>
    <property type="evidence" value="ECO:0007669"/>
    <property type="project" value="TreeGrafter"/>
</dbReference>
<dbReference type="Gene3D" id="1.10.4160.10">
    <property type="entry name" value="Hydantoin permease"/>
    <property type="match status" value="1"/>
</dbReference>
<reference evidence="7 8" key="1">
    <citation type="submission" date="2011-12" db="EMBL/GenBank/DDBJ databases">
        <title>Whole genome shotgun sequence of Arthrobacter globiformis NBRC 12137.</title>
        <authorList>
            <person name="Miyazawa S."/>
            <person name="Hosoyama A."/>
            <person name="Tsuchikane K."/>
            <person name="Katsumata H."/>
            <person name="Yamazaki S."/>
            <person name="Fujita N."/>
        </authorList>
    </citation>
    <scope>NUCLEOTIDE SEQUENCE [LARGE SCALE GENOMIC DNA]</scope>
    <source>
        <strain evidence="7 8">NBRC 12137</strain>
    </source>
</reference>
<name>H0QQ36_ARTG1</name>
<feature type="transmembrane region" description="Helical" evidence="6">
    <location>
        <begin position="282"/>
        <end position="304"/>
    </location>
</feature>
<dbReference type="STRING" id="1077972.ARGLB_080_00010"/>
<dbReference type="CDD" id="cd11555">
    <property type="entry name" value="SLC-NCS1sbd_u1"/>
    <property type="match status" value="1"/>
</dbReference>
<proteinExistence type="inferred from homology"/>
<comment type="subcellular location">
    <subcellularLocation>
        <location evidence="1">Membrane</location>
        <topology evidence="1">Multi-pass membrane protein</topology>
    </subcellularLocation>
</comment>
<feature type="transmembrane region" description="Helical" evidence="6">
    <location>
        <begin position="390"/>
        <end position="415"/>
    </location>
</feature>
<evidence type="ECO:0000256" key="4">
    <source>
        <dbReference type="ARBA" id="ARBA00022989"/>
    </source>
</evidence>
<sequence>MPILPNIQIVYFRMWKLGSEDSVSHTIPPGASARLYNEDLAPAENRTWGFYSLFAMWMSDIHSLGGYTFAAGLFALGLGAWQVFLALVVGIILVFFLMNFSGYAGQKTGVPYPVLARVSFGTFGANLPALIRALVAIAWYGIQTWLASRAVIIIALKIWPELKGLTENNFLGESTLGWLAFLLMWALQLLLLRNGMETIRRFQDWAGPAVWAVMGLLVIYILINAGWNVSLDLPGGVAQWGSVHAFFAAVALTVTYFSTLMLNFCDFSRFAPSRRAVRTANLWGLPVNFIAFSVVSVVVTAGTFKVYGEHIYDPVEIVGRIDSIWALLLGAVTFAVATLGINVVANFVSPAYDLANVWPSRIDFRRGGLIAAMIALVITPWNLFNSPVVINLFLGGLGALLGPLFGIIMVDYYVLRRQHVLVPDLFIEQGYYTYTGGWNRKADISFVVSAAPAVVVALVPLFAALSAFSWFIGAILAAAVHYVISRNDTTLAASVRAATEAEAEPDASLQVRPGRKP</sequence>
<keyword evidence="8" id="KW-1185">Reference proteome</keyword>
<dbReference type="EMBL" id="BAEG01000080">
    <property type="protein sequence ID" value="GAB14937.1"/>
    <property type="molecule type" value="Genomic_DNA"/>
</dbReference>
<comment type="caution">
    <text evidence="7">The sequence shown here is derived from an EMBL/GenBank/DDBJ whole genome shotgun (WGS) entry which is preliminary data.</text>
</comment>
<dbReference type="Pfam" id="PF02133">
    <property type="entry name" value="Transp_cyt_pur"/>
    <property type="match status" value="1"/>
</dbReference>
<dbReference type="eggNOG" id="COG1953">
    <property type="taxonomic scope" value="Bacteria"/>
</dbReference>
<dbReference type="PANTHER" id="PTHR30618">
    <property type="entry name" value="NCS1 FAMILY PURINE/PYRIMIDINE TRANSPORTER"/>
    <property type="match status" value="1"/>
</dbReference>
<dbReference type="GO" id="GO:0005886">
    <property type="term" value="C:plasma membrane"/>
    <property type="evidence" value="ECO:0007669"/>
    <property type="project" value="TreeGrafter"/>
</dbReference>